<reference evidence="7" key="1">
    <citation type="submission" date="2024-05" db="EMBL/GenBank/DDBJ databases">
        <title>Isolation and characterization of Sporomusa carbonis sp. nov., a carboxydotrophic hydrogenogen in the genus of Sporomusa isolated from a charcoal burning pile.</title>
        <authorList>
            <person name="Boeer T."/>
            <person name="Rosenbaum F."/>
            <person name="Eysell L."/>
            <person name="Mueller V."/>
            <person name="Daniel R."/>
            <person name="Poehlein A."/>
        </authorList>
    </citation>
    <scope>NUCLEOTIDE SEQUENCE [LARGE SCALE GENOMIC DNA]</scope>
    <source>
        <strain evidence="7">DSM 10669</strain>
    </source>
</reference>
<comment type="similarity">
    <text evidence="2">Belongs to the methyl-accepting chemotaxis (MCP) protein family.</text>
</comment>
<dbReference type="CDD" id="cd11386">
    <property type="entry name" value="MCP_signal"/>
    <property type="match status" value="1"/>
</dbReference>
<evidence type="ECO:0000256" key="4">
    <source>
        <dbReference type="SAM" id="Phobius"/>
    </source>
</evidence>
<evidence type="ECO:0000256" key="3">
    <source>
        <dbReference type="PROSITE-ProRule" id="PRU00284"/>
    </source>
</evidence>
<keyword evidence="4" id="KW-0812">Transmembrane</keyword>
<dbReference type="Pfam" id="PF00015">
    <property type="entry name" value="MCPsignal"/>
    <property type="match status" value="1"/>
</dbReference>
<dbReference type="PANTHER" id="PTHR32089">
    <property type="entry name" value="METHYL-ACCEPTING CHEMOTAXIS PROTEIN MCPB"/>
    <property type="match status" value="1"/>
</dbReference>
<gene>
    <name evidence="7" type="ORF">SPSIL_005320</name>
</gene>
<evidence type="ECO:0000313" key="7">
    <source>
        <dbReference type="EMBL" id="XFO64430.1"/>
    </source>
</evidence>
<dbReference type="PANTHER" id="PTHR32089:SF112">
    <property type="entry name" value="LYSOZYME-LIKE PROTEIN-RELATED"/>
    <property type="match status" value="1"/>
</dbReference>
<feature type="transmembrane region" description="Helical" evidence="4">
    <location>
        <begin position="12"/>
        <end position="31"/>
    </location>
</feature>
<evidence type="ECO:0000256" key="1">
    <source>
        <dbReference type="ARBA" id="ARBA00023224"/>
    </source>
</evidence>
<dbReference type="PROSITE" id="PS50885">
    <property type="entry name" value="HAMP"/>
    <property type="match status" value="1"/>
</dbReference>
<proteinExistence type="inferred from homology"/>
<dbReference type="EMBL" id="CP155573">
    <property type="protein sequence ID" value="XFO64430.1"/>
    <property type="molecule type" value="Genomic_DNA"/>
</dbReference>
<feature type="domain" description="HAMP" evidence="6">
    <location>
        <begin position="217"/>
        <end position="269"/>
    </location>
</feature>
<dbReference type="Proteomes" id="UP000216752">
    <property type="component" value="Chromosome"/>
</dbReference>
<dbReference type="PRINTS" id="PR00260">
    <property type="entry name" value="CHEMTRNSDUCR"/>
</dbReference>
<evidence type="ECO:0000256" key="2">
    <source>
        <dbReference type="ARBA" id="ARBA00029447"/>
    </source>
</evidence>
<dbReference type="SMART" id="SM00304">
    <property type="entry name" value="HAMP"/>
    <property type="match status" value="1"/>
</dbReference>
<dbReference type="Gene3D" id="6.10.340.10">
    <property type="match status" value="1"/>
</dbReference>
<sequence length="574" mass="61120">MKLTVGKKIAGGFAVNLLVIVILSVICFSSLQTMKERIVEIQLASQRSGISASAALSQRGVAIAMRGVIAYGDEKYYQQVEQELNKMLEQQNQLLAVTPEEKKEQVQRLIDVSKKWKDISLNVSLPILRSLAREKAAGNSDGIQMFQAQLNQNASVQVPVTTELTKLMDEVKAYNDGQVQSSADNAIGGANRLIFVAGIMSAVSLLVGVVLSFFIVGKIRNPLTIMLTHTRRFAEGDWRESVHVSSNDELGDLAAALNIMRNNTNNLIKNIYQAAEQVAASSEQLAASSYECAQTANQVATVITNVAIGAASQLETSNAAQMNMEKMSDGISQIADNAGNVAASTEKASDATVTGVEAVDKATIQMVNIKNSVASSAQAVAKLGERSKEIGQIVEAISSIAGQTNLLALNAAIEAARAGEQGRGFAVVAEEVRKLAEQSQGAARQIGELIGEIQTDTMTAVQAMEGGTREVQIGTEVVDSAGKTFEEIATLIHHVSGQVQRISGDIQQMVSGSKQMVGYVREIDEVSKDTASHTQTVSAAGEEQSAAMQEIEASSKALAKMSEDLRTAVSRFAI</sequence>
<dbReference type="SMART" id="SM00283">
    <property type="entry name" value="MA"/>
    <property type="match status" value="1"/>
</dbReference>
<name>A0ABZ3IFG2_9FIRM</name>
<dbReference type="CDD" id="cd06225">
    <property type="entry name" value="HAMP"/>
    <property type="match status" value="1"/>
</dbReference>
<evidence type="ECO:0000259" key="6">
    <source>
        <dbReference type="PROSITE" id="PS50885"/>
    </source>
</evidence>
<dbReference type="InterPro" id="IPR004089">
    <property type="entry name" value="MCPsignal_dom"/>
</dbReference>
<evidence type="ECO:0008006" key="9">
    <source>
        <dbReference type="Google" id="ProtNLM"/>
    </source>
</evidence>
<dbReference type="InterPro" id="IPR004090">
    <property type="entry name" value="Chemotax_Me-accpt_rcpt"/>
</dbReference>
<dbReference type="InterPro" id="IPR003660">
    <property type="entry name" value="HAMP_dom"/>
</dbReference>
<feature type="transmembrane region" description="Helical" evidence="4">
    <location>
        <begin position="193"/>
        <end position="216"/>
    </location>
</feature>
<accession>A0ABZ3IFG2</accession>
<keyword evidence="4" id="KW-1133">Transmembrane helix</keyword>
<keyword evidence="1 3" id="KW-0807">Transducer</keyword>
<dbReference type="Gene3D" id="1.10.287.950">
    <property type="entry name" value="Methyl-accepting chemotaxis protein"/>
    <property type="match status" value="1"/>
</dbReference>
<evidence type="ECO:0000313" key="8">
    <source>
        <dbReference type="Proteomes" id="UP000216752"/>
    </source>
</evidence>
<dbReference type="Pfam" id="PF00672">
    <property type="entry name" value="HAMP"/>
    <property type="match status" value="1"/>
</dbReference>
<organism evidence="7 8">
    <name type="scientific">Sporomusa silvacetica DSM 10669</name>
    <dbReference type="NCBI Taxonomy" id="1123289"/>
    <lineage>
        <taxon>Bacteria</taxon>
        <taxon>Bacillati</taxon>
        <taxon>Bacillota</taxon>
        <taxon>Negativicutes</taxon>
        <taxon>Selenomonadales</taxon>
        <taxon>Sporomusaceae</taxon>
        <taxon>Sporomusa</taxon>
    </lineage>
</organism>
<evidence type="ECO:0000259" key="5">
    <source>
        <dbReference type="PROSITE" id="PS50111"/>
    </source>
</evidence>
<dbReference type="SUPFAM" id="SSF58104">
    <property type="entry name" value="Methyl-accepting chemotaxis protein (MCP) signaling domain"/>
    <property type="match status" value="1"/>
</dbReference>
<dbReference type="RefSeq" id="WP_094605812.1">
    <property type="nucleotide sequence ID" value="NZ_CP155573.1"/>
</dbReference>
<feature type="domain" description="Methyl-accepting transducer" evidence="5">
    <location>
        <begin position="288"/>
        <end position="524"/>
    </location>
</feature>
<protein>
    <recommendedName>
        <fullName evidence="9">Methyl-accepting chemotaxis protein McpB</fullName>
    </recommendedName>
</protein>
<keyword evidence="8" id="KW-1185">Reference proteome</keyword>
<keyword evidence="4" id="KW-0472">Membrane</keyword>
<dbReference type="PROSITE" id="PS50111">
    <property type="entry name" value="CHEMOTAXIS_TRANSDUC_2"/>
    <property type="match status" value="1"/>
</dbReference>